<dbReference type="InterPro" id="IPR036259">
    <property type="entry name" value="MFS_trans_sf"/>
</dbReference>
<gene>
    <name evidence="8" type="ordered locus">Mahau_1097</name>
</gene>
<evidence type="ECO:0000256" key="2">
    <source>
        <dbReference type="ARBA" id="ARBA00022448"/>
    </source>
</evidence>
<dbReference type="InterPro" id="IPR011701">
    <property type="entry name" value="MFS"/>
</dbReference>
<dbReference type="AlphaFoldDB" id="F4A362"/>
<dbReference type="InterPro" id="IPR050930">
    <property type="entry name" value="MFS_Vesicular_Transporter"/>
</dbReference>
<feature type="transmembrane region" description="Helical" evidence="6">
    <location>
        <begin position="16"/>
        <end position="34"/>
    </location>
</feature>
<reference evidence="9" key="1">
    <citation type="submission" date="2010-11" db="EMBL/GenBank/DDBJ databases">
        <title>The complete genome of Mahella australiensis DSM 15567.</title>
        <authorList>
            <consortium name="US DOE Joint Genome Institute (JGI-PGF)"/>
            <person name="Lucas S."/>
            <person name="Copeland A."/>
            <person name="Lapidus A."/>
            <person name="Bruce D."/>
            <person name="Goodwin L."/>
            <person name="Pitluck S."/>
            <person name="Kyrpides N."/>
            <person name="Mavromatis K."/>
            <person name="Pagani I."/>
            <person name="Ivanova N."/>
            <person name="Teshima H."/>
            <person name="Brettin T."/>
            <person name="Detter J.C."/>
            <person name="Han C."/>
            <person name="Tapia R."/>
            <person name="Land M."/>
            <person name="Hauser L."/>
            <person name="Markowitz V."/>
            <person name="Cheng J.-F."/>
            <person name="Hugenholtz P."/>
            <person name="Woyke T."/>
            <person name="Wu D."/>
            <person name="Spring S."/>
            <person name="Pukall R."/>
            <person name="Steenblock K."/>
            <person name="Schneider S."/>
            <person name="Klenk H.-P."/>
            <person name="Eisen J.A."/>
        </authorList>
    </citation>
    <scope>NUCLEOTIDE SEQUENCE [LARGE SCALE GENOMIC DNA]</scope>
    <source>
        <strain evidence="9">DSM 15567 / CIP 107919 / 50-1 BON</strain>
    </source>
</reference>
<dbReference type="GO" id="GO:0022857">
    <property type="term" value="F:transmembrane transporter activity"/>
    <property type="evidence" value="ECO:0007669"/>
    <property type="project" value="InterPro"/>
</dbReference>
<feature type="transmembrane region" description="Helical" evidence="6">
    <location>
        <begin position="280"/>
        <end position="298"/>
    </location>
</feature>
<reference evidence="8 9" key="2">
    <citation type="journal article" date="2011" name="Stand. Genomic Sci.">
        <title>Complete genome sequence of Mahella australiensis type strain (50-1 BON).</title>
        <authorList>
            <person name="Sikorski J."/>
            <person name="Teshima H."/>
            <person name="Nolan M."/>
            <person name="Lucas S."/>
            <person name="Hammon N."/>
            <person name="Deshpande S."/>
            <person name="Cheng J.F."/>
            <person name="Pitluck S."/>
            <person name="Liolios K."/>
            <person name="Pagani I."/>
            <person name="Ivanova N."/>
            <person name="Huntemann M."/>
            <person name="Mavromatis K."/>
            <person name="Ovchinikova G."/>
            <person name="Pati A."/>
            <person name="Tapia R."/>
            <person name="Han C."/>
            <person name="Goodwin L."/>
            <person name="Chen A."/>
            <person name="Palaniappan K."/>
            <person name="Land M."/>
            <person name="Hauser L."/>
            <person name="Ngatchou-Djao O.D."/>
            <person name="Rohde M."/>
            <person name="Pukall R."/>
            <person name="Spring S."/>
            <person name="Abt B."/>
            <person name="Goker M."/>
            <person name="Detter J.C."/>
            <person name="Woyke T."/>
            <person name="Bristow J."/>
            <person name="Markowitz V."/>
            <person name="Hugenholtz P."/>
            <person name="Eisen J.A."/>
            <person name="Kyrpides N.C."/>
            <person name="Klenk H.P."/>
            <person name="Lapidus A."/>
        </authorList>
    </citation>
    <scope>NUCLEOTIDE SEQUENCE [LARGE SCALE GENOMIC DNA]</scope>
    <source>
        <strain evidence="9">DSM 15567 / CIP 107919 / 50-1 BON</strain>
    </source>
</reference>
<evidence type="ECO:0000256" key="3">
    <source>
        <dbReference type="ARBA" id="ARBA00022692"/>
    </source>
</evidence>
<keyword evidence="2" id="KW-0813">Transport</keyword>
<feature type="transmembrane region" description="Helical" evidence="6">
    <location>
        <begin position="139"/>
        <end position="161"/>
    </location>
</feature>
<dbReference type="PRINTS" id="PR01035">
    <property type="entry name" value="TCRTETA"/>
</dbReference>
<dbReference type="CDD" id="cd17490">
    <property type="entry name" value="MFS_YxlH_like"/>
    <property type="match status" value="1"/>
</dbReference>
<feature type="transmembrane region" description="Helical" evidence="6">
    <location>
        <begin position="339"/>
        <end position="360"/>
    </location>
</feature>
<keyword evidence="4 6" id="KW-1133">Transmembrane helix</keyword>
<feature type="transmembrane region" description="Helical" evidence="6">
    <location>
        <begin position="249"/>
        <end position="273"/>
    </location>
</feature>
<evidence type="ECO:0000256" key="1">
    <source>
        <dbReference type="ARBA" id="ARBA00004651"/>
    </source>
</evidence>
<dbReference type="EMBL" id="CP002360">
    <property type="protein sequence ID" value="AEE96295.1"/>
    <property type="molecule type" value="Genomic_DNA"/>
</dbReference>
<dbReference type="Gene3D" id="1.20.1250.20">
    <property type="entry name" value="MFS general substrate transporter like domains"/>
    <property type="match status" value="1"/>
</dbReference>
<dbReference type="InterPro" id="IPR020846">
    <property type="entry name" value="MFS_dom"/>
</dbReference>
<evidence type="ECO:0000256" key="6">
    <source>
        <dbReference type="SAM" id="Phobius"/>
    </source>
</evidence>
<dbReference type="SUPFAM" id="SSF103473">
    <property type="entry name" value="MFS general substrate transporter"/>
    <property type="match status" value="1"/>
</dbReference>
<proteinExistence type="predicted"/>
<dbReference type="RefSeq" id="WP_013780725.1">
    <property type="nucleotide sequence ID" value="NC_015520.1"/>
</dbReference>
<evidence type="ECO:0000256" key="5">
    <source>
        <dbReference type="ARBA" id="ARBA00023136"/>
    </source>
</evidence>
<feature type="transmembrane region" description="Helical" evidence="6">
    <location>
        <begin position="167"/>
        <end position="189"/>
    </location>
</feature>
<evidence type="ECO:0000313" key="9">
    <source>
        <dbReference type="Proteomes" id="UP000008457"/>
    </source>
</evidence>
<dbReference type="Pfam" id="PF07690">
    <property type="entry name" value="MFS_1"/>
    <property type="match status" value="1"/>
</dbReference>
<comment type="subcellular location">
    <subcellularLocation>
        <location evidence="1">Cell membrane</location>
        <topology evidence="1">Multi-pass membrane protein</topology>
    </subcellularLocation>
</comment>
<dbReference type="eggNOG" id="COG2814">
    <property type="taxonomic scope" value="Bacteria"/>
</dbReference>
<dbReference type="PANTHER" id="PTHR23506">
    <property type="entry name" value="GH10249P"/>
    <property type="match status" value="1"/>
</dbReference>
<dbReference type="OrthoDB" id="9607at2"/>
<feature type="transmembrane region" description="Helical" evidence="6">
    <location>
        <begin position="46"/>
        <end position="69"/>
    </location>
</feature>
<feature type="transmembrane region" description="Helical" evidence="6">
    <location>
        <begin position="304"/>
        <end position="327"/>
    </location>
</feature>
<dbReference type="InterPro" id="IPR001958">
    <property type="entry name" value="Tet-R_TetA/multi-R_MdtG-like"/>
</dbReference>
<organism evidence="8 9">
    <name type="scientific">Mahella australiensis (strain DSM 15567 / CIP 107919 / 50-1 BON)</name>
    <dbReference type="NCBI Taxonomy" id="697281"/>
    <lineage>
        <taxon>Bacteria</taxon>
        <taxon>Bacillati</taxon>
        <taxon>Bacillota</taxon>
        <taxon>Clostridia</taxon>
        <taxon>Thermoanaerobacterales</taxon>
        <taxon>Thermoanaerobacterales Family IV. Incertae Sedis</taxon>
        <taxon>Mahella</taxon>
    </lineage>
</organism>
<feature type="transmembrane region" description="Helical" evidence="6">
    <location>
        <begin position="81"/>
        <end position="101"/>
    </location>
</feature>
<keyword evidence="5 6" id="KW-0472">Membrane</keyword>
<evidence type="ECO:0000256" key="4">
    <source>
        <dbReference type="ARBA" id="ARBA00022989"/>
    </source>
</evidence>
<dbReference type="Proteomes" id="UP000008457">
    <property type="component" value="Chromosome"/>
</dbReference>
<feature type="transmembrane region" description="Helical" evidence="6">
    <location>
        <begin position="107"/>
        <end position="127"/>
    </location>
</feature>
<dbReference type="GO" id="GO:0005886">
    <property type="term" value="C:plasma membrane"/>
    <property type="evidence" value="ECO:0007669"/>
    <property type="project" value="UniProtKB-SubCell"/>
</dbReference>
<dbReference type="PANTHER" id="PTHR23506:SF23">
    <property type="entry name" value="GH10249P"/>
    <property type="match status" value="1"/>
</dbReference>
<accession>F4A362</accession>
<evidence type="ECO:0000313" key="8">
    <source>
        <dbReference type="EMBL" id="AEE96295.1"/>
    </source>
</evidence>
<name>F4A362_MAHA5</name>
<sequence length="395" mass="41611">MLNDENASVKPKGSSVALFCIITALYWFSLYAYIPIFTPYVESLGAGHTMTGLIVGSYGLTQLLLRIPLGIVSDRLRKRKIFVSLGMLLSLGSSLGLWLVPGVWGALIFRGLAGAAASTWVAFTVLFSSYFNEGQAQKAIGTINVFNSLGQMLATFAGGWLAQSVGWQSTFILAAIVGAIGLVASLFVAETRVPTKQPLQVEQLLKVGKSVSLLTVSGLAILSQFVTFATVFGFTTVHAQSIGAGEFEMGLLTLISTLPYMLASTLVGSVFATRFGERRTVTIGFAIVAVCAAIIPFTRSMSGLYISQAIGGFGRGMVFPVLMGLSIKTVEPDKRATAMGFFQAIYAVGMFVGPFLVGLISDAVGLTGGFLATAAVGTVAAFVAWASLKPLSRSI</sequence>
<dbReference type="HOGENOM" id="CLU_001265_10_14_9"/>
<feature type="domain" description="Major facilitator superfamily (MFS) profile" evidence="7">
    <location>
        <begin position="15"/>
        <end position="392"/>
    </location>
</feature>
<keyword evidence="3 6" id="KW-0812">Transmembrane</keyword>
<feature type="transmembrane region" description="Helical" evidence="6">
    <location>
        <begin position="210"/>
        <end position="237"/>
    </location>
</feature>
<dbReference type="STRING" id="697281.Mahau_1097"/>
<dbReference type="KEGG" id="mas:Mahau_1097"/>
<evidence type="ECO:0000259" key="7">
    <source>
        <dbReference type="PROSITE" id="PS50850"/>
    </source>
</evidence>
<keyword evidence="9" id="KW-1185">Reference proteome</keyword>
<protein>
    <submittedName>
        <fullName evidence="8">Major facilitator superfamily MFS_1</fullName>
    </submittedName>
</protein>
<dbReference type="PROSITE" id="PS50850">
    <property type="entry name" value="MFS"/>
    <property type="match status" value="1"/>
</dbReference>
<feature type="transmembrane region" description="Helical" evidence="6">
    <location>
        <begin position="366"/>
        <end position="388"/>
    </location>
</feature>